<dbReference type="InterPro" id="IPR036430">
    <property type="entry name" value="RNase_T2-like_sf"/>
</dbReference>
<name>A0A0G2FUF4_PHACM</name>
<comment type="subcellular location">
    <subcellularLocation>
        <location evidence="2">Cytoplasm</location>
    </subcellularLocation>
    <subcellularLocation>
        <location evidence="1">Vacuole lumen</location>
    </subcellularLocation>
</comment>
<evidence type="ECO:0000256" key="7">
    <source>
        <dbReference type="ARBA" id="ARBA00022722"/>
    </source>
</evidence>
<dbReference type="GO" id="GO:0003723">
    <property type="term" value="F:RNA binding"/>
    <property type="evidence" value="ECO:0007669"/>
    <property type="project" value="InterPro"/>
</dbReference>
<evidence type="ECO:0000256" key="2">
    <source>
        <dbReference type="ARBA" id="ARBA00004496"/>
    </source>
</evidence>
<evidence type="ECO:0000256" key="6">
    <source>
        <dbReference type="ARBA" id="ARBA00022554"/>
    </source>
</evidence>
<dbReference type="OrthoDB" id="435754at2759"/>
<evidence type="ECO:0000259" key="14">
    <source>
        <dbReference type="Pfam" id="PF25488"/>
    </source>
</evidence>
<evidence type="ECO:0000256" key="9">
    <source>
        <dbReference type="ARBA" id="ARBA00022759"/>
    </source>
</evidence>
<keyword evidence="7" id="KW-0540">Nuclease</keyword>
<evidence type="ECO:0000256" key="1">
    <source>
        <dbReference type="ARBA" id="ARBA00004410"/>
    </source>
</evidence>
<organism evidence="15 16">
    <name type="scientific">Phaeomoniella chlamydospora</name>
    <name type="common">Phaeoacremonium chlamydosporum</name>
    <dbReference type="NCBI Taxonomy" id="158046"/>
    <lineage>
        <taxon>Eukaryota</taxon>
        <taxon>Fungi</taxon>
        <taxon>Dikarya</taxon>
        <taxon>Ascomycota</taxon>
        <taxon>Pezizomycotina</taxon>
        <taxon>Eurotiomycetes</taxon>
        <taxon>Chaetothyriomycetidae</taxon>
        <taxon>Phaeomoniellales</taxon>
        <taxon>Phaeomoniellaceae</taxon>
        <taxon>Phaeomoniella</taxon>
    </lineage>
</organism>
<evidence type="ECO:0000256" key="8">
    <source>
        <dbReference type="ARBA" id="ARBA00022729"/>
    </source>
</evidence>
<evidence type="ECO:0000313" key="15">
    <source>
        <dbReference type="EMBL" id="KKY15513.1"/>
    </source>
</evidence>
<feature type="region of interest" description="Disordered" evidence="13">
    <location>
        <begin position="123"/>
        <end position="179"/>
    </location>
</feature>
<dbReference type="AlphaFoldDB" id="A0A0G2FUF4"/>
<dbReference type="GO" id="GO:0006401">
    <property type="term" value="P:RNA catabolic process"/>
    <property type="evidence" value="ECO:0007669"/>
    <property type="project" value="TreeGrafter"/>
</dbReference>
<dbReference type="SUPFAM" id="SSF55895">
    <property type="entry name" value="Ribonuclease Rh-like"/>
    <property type="match status" value="1"/>
</dbReference>
<evidence type="ECO:0000256" key="12">
    <source>
        <dbReference type="RuleBase" id="RU004328"/>
    </source>
</evidence>
<reference evidence="15 16" key="2">
    <citation type="submission" date="2015-05" db="EMBL/GenBank/DDBJ databases">
        <authorList>
            <person name="Morales-Cruz A."/>
            <person name="Amrine K.C."/>
            <person name="Cantu D."/>
        </authorList>
    </citation>
    <scope>NUCLEOTIDE SEQUENCE [LARGE SCALE GENOMIC DNA]</scope>
    <source>
        <strain evidence="15">UCRPC4</strain>
    </source>
</reference>
<evidence type="ECO:0000256" key="10">
    <source>
        <dbReference type="ARBA" id="ARBA00023180"/>
    </source>
</evidence>
<gene>
    <name evidence="15" type="ORF">UCRPC4_g06316</name>
</gene>
<evidence type="ECO:0000256" key="3">
    <source>
        <dbReference type="ARBA" id="ARBA00007469"/>
    </source>
</evidence>
<keyword evidence="8" id="KW-0732">Signal</keyword>
<evidence type="ECO:0000313" key="16">
    <source>
        <dbReference type="Proteomes" id="UP000053317"/>
    </source>
</evidence>
<dbReference type="GO" id="GO:0005775">
    <property type="term" value="C:vacuolar lumen"/>
    <property type="evidence" value="ECO:0007669"/>
    <property type="project" value="UniProtKB-SubCell"/>
</dbReference>
<feature type="compositionally biased region" description="Polar residues" evidence="13">
    <location>
        <begin position="169"/>
        <end position="178"/>
    </location>
</feature>
<sequence>MALLSYMKIYWKDYQGSDPTLWSHEWNKHGTCVSTLETSCYVDYVSQEEIVDYFEKTVELFKGLPTYYTLSDAGIVPDKSKTYTSDEIQSALEAMHGAPVTIRCRNGQFDEVWYHFDVRGSAQTGQWEPSAPDGAKSNCPSRGIKYVPKDMSSTPTPTSKTTTSASRTDVPSATSTTPPRKAFTGAGFLEVLVNNETQGCLIGDGSWYTSGTCATYHAEDDVQELTDGDDDDDDEHLFTLTTRKGPCGFLNGIFTCGRNVGKQDIFSAGDGGLLALKKNTQFFADKAPGHAQRAKVFSDQADHGLELQVEWRSR</sequence>
<comment type="function">
    <text evidence="11">Rnase which modulates cell survival under stress conditions. Released from the vacuole to the cytoplasm during stress to promote tRNA and rRNA cleavage and to activate separately a downstream pathway that promotes cell death. Involved in cell size, vacuolar morphology and growth at high temperatures and high salt concentration.</text>
</comment>
<keyword evidence="10" id="KW-0325">Glycoprotein</keyword>
<dbReference type="Gene3D" id="3.90.730.10">
    <property type="entry name" value="Ribonuclease T2-like"/>
    <property type="match status" value="1"/>
</dbReference>
<evidence type="ECO:0000256" key="11">
    <source>
        <dbReference type="ARBA" id="ARBA00025494"/>
    </source>
</evidence>
<comment type="caution">
    <text evidence="15">The sequence shown here is derived from an EMBL/GenBank/DDBJ whole genome shotgun (WGS) entry which is preliminary data.</text>
</comment>
<dbReference type="GO" id="GO:0033897">
    <property type="term" value="F:ribonuclease T2 activity"/>
    <property type="evidence" value="ECO:0007669"/>
    <property type="project" value="UniProtKB-EC"/>
</dbReference>
<accession>A0A0G2FUF4</accession>
<dbReference type="InterPro" id="IPR033130">
    <property type="entry name" value="RNase_T2_His_AS_2"/>
</dbReference>
<dbReference type="InterPro" id="IPR057328">
    <property type="entry name" value="RNaseT2L_C"/>
</dbReference>
<keyword evidence="9" id="KW-0255">Endonuclease</keyword>
<reference evidence="15 16" key="1">
    <citation type="submission" date="2015-05" db="EMBL/GenBank/DDBJ databases">
        <title>Distinctive expansion of gene families associated with plant cell wall degradation and secondary metabolism in the genomes of grapevine trunk pathogens.</title>
        <authorList>
            <person name="Lawrence D.P."/>
            <person name="Travadon R."/>
            <person name="Rolshausen P.E."/>
            <person name="Baumgartner K."/>
        </authorList>
    </citation>
    <scope>NUCLEOTIDE SEQUENCE [LARGE SCALE GENOMIC DNA]</scope>
    <source>
        <strain evidence="15">UCRPC4</strain>
    </source>
</reference>
<comment type="similarity">
    <text evidence="3 12">Belongs to the RNase T2 family.</text>
</comment>
<keyword evidence="5" id="KW-0963">Cytoplasm</keyword>
<keyword evidence="9" id="KW-0378">Hydrolase</keyword>
<dbReference type="EMBL" id="LCWF01000185">
    <property type="protein sequence ID" value="KKY15513.1"/>
    <property type="molecule type" value="Genomic_DNA"/>
</dbReference>
<dbReference type="PANTHER" id="PTHR11240:SF22">
    <property type="entry name" value="RIBONUCLEASE T2"/>
    <property type="match status" value="1"/>
</dbReference>
<dbReference type="InterPro" id="IPR001568">
    <property type="entry name" value="RNase_T2-like"/>
</dbReference>
<dbReference type="PROSITE" id="PS00531">
    <property type="entry name" value="RNASE_T2_2"/>
    <property type="match status" value="1"/>
</dbReference>
<keyword evidence="6" id="KW-0926">Vacuole</keyword>
<keyword evidence="16" id="KW-1185">Reference proteome</keyword>
<dbReference type="EC" id="4.6.1.19" evidence="4"/>
<feature type="domain" description="RNase T2-like C-terminal" evidence="14">
    <location>
        <begin position="182"/>
        <end position="312"/>
    </location>
</feature>
<feature type="compositionally biased region" description="Low complexity" evidence="13">
    <location>
        <begin position="152"/>
        <end position="168"/>
    </location>
</feature>
<dbReference type="Pfam" id="PF00445">
    <property type="entry name" value="Ribonuclease_T2"/>
    <property type="match status" value="1"/>
</dbReference>
<dbReference type="GO" id="GO:0005576">
    <property type="term" value="C:extracellular region"/>
    <property type="evidence" value="ECO:0007669"/>
    <property type="project" value="TreeGrafter"/>
</dbReference>
<evidence type="ECO:0000256" key="13">
    <source>
        <dbReference type="SAM" id="MobiDB-lite"/>
    </source>
</evidence>
<evidence type="ECO:0000256" key="4">
    <source>
        <dbReference type="ARBA" id="ARBA00012571"/>
    </source>
</evidence>
<dbReference type="PANTHER" id="PTHR11240">
    <property type="entry name" value="RIBONUCLEASE T2"/>
    <property type="match status" value="1"/>
</dbReference>
<dbReference type="Proteomes" id="UP000053317">
    <property type="component" value="Unassembled WGS sequence"/>
</dbReference>
<protein>
    <recommendedName>
        <fullName evidence="4">ribonuclease T2</fullName>
        <ecNumber evidence="4">4.6.1.19</ecNumber>
    </recommendedName>
</protein>
<evidence type="ECO:0000256" key="5">
    <source>
        <dbReference type="ARBA" id="ARBA00022490"/>
    </source>
</evidence>
<dbReference type="Pfam" id="PF25488">
    <property type="entry name" value="RNaseT2L_C"/>
    <property type="match status" value="1"/>
</dbReference>
<proteinExistence type="inferred from homology"/>